<dbReference type="SUPFAM" id="SSF53098">
    <property type="entry name" value="Ribonuclease H-like"/>
    <property type="match status" value="1"/>
</dbReference>
<dbReference type="CDD" id="cd06127">
    <property type="entry name" value="DEDDh"/>
    <property type="match status" value="1"/>
</dbReference>
<dbReference type="Pfam" id="PF20600">
    <property type="entry name" value="ExoX-like_C"/>
    <property type="match status" value="1"/>
</dbReference>
<comment type="caution">
    <text evidence="2">The sequence shown here is derived from an EMBL/GenBank/DDBJ whole genome shotgun (WGS) entry which is preliminary data.</text>
</comment>
<evidence type="ECO:0000259" key="1">
    <source>
        <dbReference type="SMART" id="SM00479"/>
    </source>
</evidence>
<organism evidence="2 3">
    <name type="scientific">Nostoc linckia z8</name>
    <dbReference type="NCBI Taxonomy" id="1628746"/>
    <lineage>
        <taxon>Bacteria</taxon>
        <taxon>Bacillati</taxon>
        <taxon>Cyanobacteriota</taxon>
        <taxon>Cyanophyceae</taxon>
        <taxon>Nostocales</taxon>
        <taxon>Nostocaceae</taxon>
        <taxon>Nostoc</taxon>
    </lineage>
</organism>
<dbReference type="RefSeq" id="WP_099069277.1">
    <property type="nucleotide sequence ID" value="NZ_LAHD01000036.1"/>
</dbReference>
<protein>
    <submittedName>
        <fullName evidence="2">DNA polymerase III subunit epsilon</fullName>
    </submittedName>
</protein>
<dbReference type="InterPro" id="IPR013520">
    <property type="entry name" value="Ribonucl_H"/>
</dbReference>
<evidence type="ECO:0000313" key="2">
    <source>
        <dbReference type="EMBL" id="PHK03561.1"/>
    </source>
</evidence>
<sequence length="267" mass="30337">MNINLKRPLAFIDLETTGKDIVKDRIVQIAILKVFPDGSDDIKALTINPTVSIPPAASKVHGIYDNDVINSPTFDQVAQSLAAFIGNSDIAGYNSNKFDIPLLLAELFRAEVDFKLEGRNIVDVLTIFHEMEPRNLKAAYKFYCDKNLVGAHDAANDVRATYEVLKAQLQHYENVPYENKEGNISYPIQNNLEILSSFTPINLLDPTKKVVYDDEQREIFNFGKHKGKTLLQVFSKDDPSYYDWMMKGDFSVFTKKAIKKVWESIHQ</sequence>
<dbReference type="Gene3D" id="3.30.420.10">
    <property type="entry name" value="Ribonuclease H-like superfamily/Ribonuclease H"/>
    <property type="match status" value="1"/>
</dbReference>
<proteinExistence type="predicted"/>
<dbReference type="GO" id="GO:0045004">
    <property type="term" value="P:DNA replication proofreading"/>
    <property type="evidence" value="ECO:0007669"/>
    <property type="project" value="TreeGrafter"/>
</dbReference>
<dbReference type="AlphaFoldDB" id="A0A9Q6EL25"/>
<dbReference type="GO" id="GO:0003676">
    <property type="term" value="F:nucleic acid binding"/>
    <property type="evidence" value="ECO:0007669"/>
    <property type="project" value="InterPro"/>
</dbReference>
<dbReference type="InterPro" id="IPR036397">
    <property type="entry name" value="RNaseH_sf"/>
</dbReference>
<reference evidence="2 3" key="1">
    <citation type="submission" date="2015-02" db="EMBL/GenBank/DDBJ databases">
        <title>Nostoc linckia genome annotation.</title>
        <authorList>
            <person name="Zhou Z."/>
        </authorList>
    </citation>
    <scope>NUCLEOTIDE SEQUENCE [LARGE SCALE GENOMIC DNA]</scope>
    <source>
        <strain evidence="3">z8</strain>
    </source>
</reference>
<accession>A0A9Q6EL25</accession>
<dbReference type="Proteomes" id="UP000222310">
    <property type="component" value="Unassembled WGS sequence"/>
</dbReference>
<dbReference type="GeneID" id="57096896"/>
<dbReference type="PANTHER" id="PTHR30231:SF41">
    <property type="entry name" value="DNA POLYMERASE III SUBUNIT EPSILON"/>
    <property type="match status" value="1"/>
</dbReference>
<dbReference type="EMBL" id="LAHD01000036">
    <property type="protein sequence ID" value="PHK03561.1"/>
    <property type="molecule type" value="Genomic_DNA"/>
</dbReference>
<dbReference type="PANTHER" id="PTHR30231">
    <property type="entry name" value="DNA POLYMERASE III SUBUNIT EPSILON"/>
    <property type="match status" value="1"/>
</dbReference>
<evidence type="ECO:0000313" key="3">
    <source>
        <dbReference type="Proteomes" id="UP000222310"/>
    </source>
</evidence>
<dbReference type="GO" id="GO:0005829">
    <property type="term" value="C:cytosol"/>
    <property type="evidence" value="ECO:0007669"/>
    <property type="project" value="TreeGrafter"/>
</dbReference>
<dbReference type="SMART" id="SM00479">
    <property type="entry name" value="EXOIII"/>
    <property type="match status" value="1"/>
</dbReference>
<name>A0A9Q6EL25_NOSLI</name>
<gene>
    <name evidence="2" type="ORF">VF08_14655</name>
</gene>
<dbReference type="InterPro" id="IPR012337">
    <property type="entry name" value="RNaseH-like_sf"/>
</dbReference>
<dbReference type="Pfam" id="PF00929">
    <property type="entry name" value="RNase_T"/>
    <property type="match status" value="1"/>
</dbReference>
<feature type="domain" description="Exonuclease" evidence="1">
    <location>
        <begin position="8"/>
        <end position="174"/>
    </location>
</feature>
<dbReference type="GO" id="GO:0008408">
    <property type="term" value="F:3'-5' exonuclease activity"/>
    <property type="evidence" value="ECO:0007669"/>
    <property type="project" value="TreeGrafter"/>
</dbReference>
<dbReference type="InterPro" id="IPR046768">
    <property type="entry name" value="ExoX-like_C"/>
</dbReference>